<evidence type="ECO:0008006" key="4">
    <source>
        <dbReference type="Google" id="ProtNLM"/>
    </source>
</evidence>
<evidence type="ECO:0000313" key="2">
    <source>
        <dbReference type="EMBL" id="MEI5613918.1"/>
    </source>
</evidence>
<evidence type="ECO:0000313" key="3">
    <source>
        <dbReference type="Proteomes" id="UP001365781"/>
    </source>
</evidence>
<keyword evidence="3" id="KW-1185">Reference proteome</keyword>
<keyword evidence="1" id="KW-0472">Membrane</keyword>
<dbReference type="Proteomes" id="UP001365781">
    <property type="component" value="Unassembled WGS sequence"/>
</dbReference>
<reference evidence="2 3" key="1">
    <citation type="submission" date="2024-03" db="EMBL/GenBank/DDBJ databases">
        <title>First Report of Pectobacterium brasiliscabiei causing potato scab in china.</title>
        <authorList>
            <person name="Handique U."/>
        </authorList>
    </citation>
    <scope>NUCLEOTIDE SEQUENCE [LARGE SCALE GENOMIC DNA]</scope>
    <source>
        <strain evidence="2 3">ZRIMU1503</strain>
    </source>
</reference>
<accession>A0ABU8GL49</accession>
<feature type="transmembrane region" description="Helical" evidence="1">
    <location>
        <begin position="121"/>
        <end position="143"/>
    </location>
</feature>
<evidence type="ECO:0000256" key="1">
    <source>
        <dbReference type="SAM" id="Phobius"/>
    </source>
</evidence>
<keyword evidence="1" id="KW-1133">Transmembrane helix</keyword>
<protein>
    <recommendedName>
        <fullName evidence="4">Integral membrane protein</fullName>
    </recommendedName>
</protein>
<dbReference type="InterPro" id="IPR039708">
    <property type="entry name" value="MT1774/Rv1733c-like"/>
</dbReference>
<proteinExistence type="predicted"/>
<sequence>MDVVEAWVVLGAWVFAVAGGLLAGLGVTGAVERSLDRRRAERRAVSAVLIEDAADRKSAQAVDDERVWGTVRWRAPDGAVRTGQARVSAESPAGTRVTVWTDRHGGLTSEPVTHQEAQAQAAMVGVVTAMGVGGIVLGGAWAVRGCLDRRRMARWDEEWARIDTPWGRKTG</sequence>
<gene>
    <name evidence="2" type="ORF">WB403_32730</name>
</gene>
<dbReference type="RefSeq" id="WP_336542242.1">
    <property type="nucleotide sequence ID" value="NZ_JBBAYL010000017.1"/>
</dbReference>
<dbReference type="PANTHER" id="PTHR42305">
    <property type="entry name" value="MEMBRANE PROTEIN RV1733C-RELATED"/>
    <property type="match status" value="1"/>
</dbReference>
<feature type="transmembrane region" description="Helical" evidence="1">
    <location>
        <begin position="6"/>
        <end position="31"/>
    </location>
</feature>
<keyword evidence="1" id="KW-0812">Transmembrane</keyword>
<organism evidence="2 3">
    <name type="scientific">Streptomyces brasiliscabiei</name>
    <dbReference type="NCBI Taxonomy" id="2736302"/>
    <lineage>
        <taxon>Bacteria</taxon>
        <taxon>Bacillati</taxon>
        <taxon>Actinomycetota</taxon>
        <taxon>Actinomycetes</taxon>
        <taxon>Kitasatosporales</taxon>
        <taxon>Streptomycetaceae</taxon>
        <taxon>Streptomyces</taxon>
    </lineage>
</organism>
<dbReference type="EMBL" id="JBBAYM010000025">
    <property type="protein sequence ID" value="MEI5613918.1"/>
    <property type="molecule type" value="Genomic_DNA"/>
</dbReference>
<name>A0ABU8GL49_9ACTN</name>
<comment type="caution">
    <text evidence="2">The sequence shown here is derived from an EMBL/GenBank/DDBJ whole genome shotgun (WGS) entry which is preliminary data.</text>
</comment>
<dbReference type="PANTHER" id="PTHR42305:SF1">
    <property type="entry name" value="MEMBRANE PROTEIN RV1733C-RELATED"/>
    <property type="match status" value="1"/>
</dbReference>